<dbReference type="Proteomes" id="UP000886812">
    <property type="component" value="Unassembled WGS sequence"/>
</dbReference>
<comment type="caution">
    <text evidence="1">The sequence shown here is derived from an EMBL/GenBank/DDBJ whole genome shotgun (WGS) entry which is preliminary data.</text>
</comment>
<dbReference type="AlphaFoldDB" id="A0A9D1NIA4"/>
<gene>
    <name evidence="1" type="ORF">IAC75_01015</name>
</gene>
<sequence>MLTQHSVLTESGAWDLTSRIPDKSEEKAIRTHRDPPHVNAQAEPNVIQCPISQRTETHTQLHASVETRAIALESRDVEKFAPEVKSKQFSRLKLRLSATLKTAKVMSSFRMCFCSKYLTRLM</sequence>
<name>A0A9D1NIA4_9BACT</name>
<reference evidence="1" key="2">
    <citation type="journal article" date="2021" name="PeerJ">
        <title>Extensive microbial diversity within the chicken gut microbiome revealed by metagenomics and culture.</title>
        <authorList>
            <person name="Gilroy R."/>
            <person name="Ravi A."/>
            <person name="Getino M."/>
            <person name="Pursley I."/>
            <person name="Horton D.L."/>
            <person name="Alikhan N.F."/>
            <person name="Baker D."/>
            <person name="Gharbi K."/>
            <person name="Hall N."/>
            <person name="Watson M."/>
            <person name="Adriaenssens E.M."/>
            <person name="Foster-Nyarko E."/>
            <person name="Jarju S."/>
            <person name="Secka A."/>
            <person name="Antonio M."/>
            <person name="Oren A."/>
            <person name="Chaudhuri R.R."/>
            <person name="La Ragione R."/>
            <person name="Hildebrand F."/>
            <person name="Pallen M.J."/>
        </authorList>
    </citation>
    <scope>NUCLEOTIDE SEQUENCE</scope>
    <source>
        <strain evidence="1">10669</strain>
    </source>
</reference>
<proteinExistence type="predicted"/>
<dbReference type="EMBL" id="DVOG01000028">
    <property type="protein sequence ID" value="HIV03718.1"/>
    <property type="molecule type" value="Genomic_DNA"/>
</dbReference>
<organism evidence="1 2">
    <name type="scientific">Candidatus Spyradosoma merdigallinarum</name>
    <dbReference type="NCBI Taxonomy" id="2840950"/>
    <lineage>
        <taxon>Bacteria</taxon>
        <taxon>Pseudomonadati</taxon>
        <taxon>Verrucomicrobiota</taxon>
        <taxon>Opitutia</taxon>
        <taxon>Opitutia incertae sedis</taxon>
        <taxon>Candidatus Spyradosoma</taxon>
    </lineage>
</organism>
<evidence type="ECO:0000313" key="2">
    <source>
        <dbReference type="Proteomes" id="UP000886812"/>
    </source>
</evidence>
<protein>
    <submittedName>
        <fullName evidence="1">Uncharacterized protein</fullName>
    </submittedName>
</protein>
<evidence type="ECO:0000313" key="1">
    <source>
        <dbReference type="EMBL" id="HIV03718.1"/>
    </source>
</evidence>
<accession>A0A9D1NIA4</accession>
<reference evidence="1" key="1">
    <citation type="submission" date="2020-10" db="EMBL/GenBank/DDBJ databases">
        <authorList>
            <person name="Gilroy R."/>
        </authorList>
    </citation>
    <scope>NUCLEOTIDE SEQUENCE</scope>
    <source>
        <strain evidence="1">10669</strain>
    </source>
</reference>